<dbReference type="OrthoDB" id="6077599at2759"/>
<dbReference type="Proteomes" id="UP000789572">
    <property type="component" value="Unassembled WGS sequence"/>
</dbReference>
<organism evidence="2 3">
    <name type="scientific">Paraglomus occultum</name>
    <dbReference type="NCBI Taxonomy" id="144539"/>
    <lineage>
        <taxon>Eukaryota</taxon>
        <taxon>Fungi</taxon>
        <taxon>Fungi incertae sedis</taxon>
        <taxon>Mucoromycota</taxon>
        <taxon>Glomeromycotina</taxon>
        <taxon>Glomeromycetes</taxon>
        <taxon>Paraglomerales</taxon>
        <taxon>Paraglomeraceae</taxon>
        <taxon>Paraglomus</taxon>
    </lineage>
</organism>
<feature type="domain" description="Macro" evidence="1">
    <location>
        <begin position="44"/>
        <end position="221"/>
    </location>
</feature>
<feature type="non-terminal residue" evidence="2">
    <location>
        <position position="1"/>
    </location>
</feature>
<dbReference type="SUPFAM" id="SSF52949">
    <property type="entry name" value="Macro domain-like"/>
    <property type="match status" value="1"/>
</dbReference>
<dbReference type="PANTHER" id="PTHR11106:SF27">
    <property type="entry name" value="MACRO DOMAIN-CONTAINING PROTEIN"/>
    <property type="match status" value="1"/>
</dbReference>
<dbReference type="InterPro" id="IPR002589">
    <property type="entry name" value="Macro_dom"/>
</dbReference>
<dbReference type="SMART" id="SM00506">
    <property type="entry name" value="A1pp"/>
    <property type="match status" value="1"/>
</dbReference>
<accession>A0A9N9G375</accession>
<sequence>MYRRPLPPIELTNIPTLKQVYETGGIQLKMLPDRKTRQRTVKLEASFPHEDKFNEKISIIQADITRLKVDAIVNAANRTLLGGGGVDGAIHRAAGDLLWKECRSLNGCDTGDAKITKGYDLPAKHIIHTVGPIGENREALRSCYQRSMEVLCEKNLRTIAFSNISTGIYGFPRDAAAHVALKTLREWMESDSNADLVDRIIFCVFDDDNLYVYRYLLPVYFPQPPDEERRGWGRPRRLLDEEREERGWSTRRTSDDEKEE</sequence>
<keyword evidence="3" id="KW-1185">Reference proteome</keyword>
<dbReference type="EMBL" id="CAJVPJ010001126">
    <property type="protein sequence ID" value="CAG8576744.1"/>
    <property type="molecule type" value="Genomic_DNA"/>
</dbReference>
<dbReference type="CDD" id="cd02908">
    <property type="entry name" value="Macro_OAADPr_deacetylase"/>
    <property type="match status" value="1"/>
</dbReference>
<evidence type="ECO:0000259" key="1">
    <source>
        <dbReference type="PROSITE" id="PS51154"/>
    </source>
</evidence>
<dbReference type="InterPro" id="IPR043472">
    <property type="entry name" value="Macro_dom-like"/>
</dbReference>
<dbReference type="PANTHER" id="PTHR11106">
    <property type="entry name" value="GANGLIOSIDE INDUCED DIFFERENTIATION ASSOCIATED PROTEIN 2-RELATED"/>
    <property type="match status" value="1"/>
</dbReference>
<evidence type="ECO:0000313" key="2">
    <source>
        <dbReference type="EMBL" id="CAG8576744.1"/>
    </source>
</evidence>
<name>A0A9N9G375_9GLOM</name>
<reference evidence="2" key="1">
    <citation type="submission" date="2021-06" db="EMBL/GenBank/DDBJ databases">
        <authorList>
            <person name="Kallberg Y."/>
            <person name="Tangrot J."/>
            <person name="Rosling A."/>
        </authorList>
    </citation>
    <scope>NUCLEOTIDE SEQUENCE</scope>
    <source>
        <strain evidence="2">IA702</strain>
    </source>
</reference>
<evidence type="ECO:0000313" key="3">
    <source>
        <dbReference type="Proteomes" id="UP000789572"/>
    </source>
</evidence>
<dbReference type="Pfam" id="PF01661">
    <property type="entry name" value="Macro"/>
    <property type="match status" value="1"/>
</dbReference>
<protein>
    <submittedName>
        <fullName evidence="2">8080_t:CDS:1</fullName>
    </submittedName>
</protein>
<proteinExistence type="predicted"/>
<dbReference type="AlphaFoldDB" id="A0A9N9G375"/>
<gene>
    <name evidence="2" type="ORF">POCULU_LOCUS6278</name>
</gene>
<dbReference type="Gene3D" id="3.40.220.10">
    <property type="entry name" value="Leucine Aminopeptidase, subunit E, domain 1"/>
    <property type="match status" value="1"/>
</dbReference>
<dbReference type="PROSITE" id="PS51154">
    <property type="entry name" value="MACRO"/>
    <property type="match status" value="1"/>
</dbReference>
<comment type="caution">
    <text evidence="2">The sequence shown here is derived from an EMBL/GenBank/DDBJ whole genome shotgun (WGS) entry which is preliminary data.</text>
</comment>